<dbReference type="SUPFAM" id="SSF56300">
    <property type="entry name" value="Metallo-dependent phosphatases"/>
    <property type="match status" value="1"/>
</dbReference>
<accession>A0AAU8M049</accession>
<proteinExistence type="predicted"/>
<gene>
    <name evidence="1" type="ORF">Q3M24_08390</name>
</gene>
<evidence type="ECO:0000313" key="1">
    <source>
        <dbReference type="EMBL" id="XCN74747.1"/>
    </source>
</evidence>
<protein>
    <submittedName>
        <fullName evidence="1">Uncharacterized protein</fullName>
    </submittedName>
</protein>
<name>A0AAU8M049_9BACT</name>
<reference evidence="1" key="1">
    <citation type="journal article" date="2024" name="Syst. Appl. Microbiol.">
        <title>First single-strain enrichments of Electrothrix cable bacteria, description of E. aestuarii sp. nov. and E. rattekaaiensis sp. nov., and proposal of a cable bacteria taxonomy following the rules of the SeqCode.</title>
        <authorList>
            <person name="Plum-Jensen L.E."/>
            <person name="Schramm A."/>
            <person name="Marshall I.P.G."/>
        </authorList>
    </citation>
    <scope>NUCLEOTIDE SEQUENCE</scope>
    <source>
        <strain evidence="1">Rat1</strain>
    </source>
</reference>
<dbReference type="KEGG" id="eaj:Q3M24_08390"/>
<sequence>MKQYTLAVIFWAVLLTAWIPTPGSLADSRTPAWTGTVLLDCDSLDNWSVEADAAGSSGSTELQAGLVSGQSVQLNWNLGSGDWVQGKYTFPAPQDLSVADIFGITLQGGGAFETPNRISIMEYQPAAWIHGHIHEPSNDYLLGKTRVLSNPYGYLEANRVNPDWNEKATVEI</sequence>
<dbReference type="EMBL" id="CP159373">
    <property type="protein sequence ID" value="XCN74747.1"/>
    <property type="molecule type" value="Genomic_DNA"/>
</dbReference>
<dbReference type="InterPro" id="IPR029052">
    <property type="entry name" value="Metallo-depent_PP-like"/>
</dbReference>
<dbReference type="AlphaFoldDB" id="A0AAU8M049"/>
<organism evidence="1">
    <name type="scientific">Candidatus Electrothrix aestuarii</name>
    <dbReference type="NCBI Taxonomy" id="3062594"/>
    <lineage>
        <taxon>Bacteria</taxon>
        <taxon>Pseudomonadati</taxon>
        <taxon>Thermodesulfobacteriota</taxon>
        <taxon>Desulfobulbia</taxon>
        <taxon>Desulfobulbales</taxon>
        <taxon>Desulfobulbaceae</taxon>
        <taxon>Candidatus Electrothrix</taxon>
    </lineage>
</organism>
<reference evidence="1" key="2">
    <citation type="submission" date="2024-06" db="EMBL/GenBank/DDBJ databases">
        <authorList>
            <person name="Plum-Jensen L.E."/>
            <person name="Schramm A."/>
            <person name="Marshall I.P.G."/>
        </authorList>
    </citation>
    <scope>NUCLEOTIDE SEQUENCE</scope>
    <source>
        <strain evidence="1">Rat1</strain>
    </source>
</reference>